<dbReference type="EMBL" id="BPVZ01000119">
    <property type="protein sequence ID" value="GKV36939.1"/>
    <property type="molecule type" value="Genomic_DNA"/>
</dbReference>
<evidence type="ECO:0000313" key="2">
    <source>
        <dbReference type="EMBL" id="GKV36939.1"/>
    </source>
</evidence>
<evidence type="ECO:0000256" key="1">
    <source>
        <dbReference type="SAM" id="MobiDB-lite"/>
    </source>
</evidence>
<protein>
    <submittedName>
        <fullName evidence="2">Uncharacterized protein</fullName>
    </submittedName>
</protein>
<proteinExistence type="predicted"/>
<feature type="region of interest" description="Disordered" evidence="1">
    <location>
        <begin position="1"/>
        <end position="24"/>
    </location>
</feature>
<reference evidence="2 3" key="1">
    <citation type="journal article" date="2021" name="Commun. Biol.">
        <title>The genome of Shorea leprosula (Dipterocarpaceae) highlights the ecological relevance of drought in aseasonal tropical rainforests.</title>
        <authorList>
            <person name="Ng K.K.S."/>
            <person name="Kobayashi M.J."/>
            <person name="Fawcett J.A."/>
            <person name="Hatakeyama M."/>
            <person name="Paape T."/>
            <person name="Ng C.H."/>
            <person name="Ang C.C."/>
            <person name="Tnah L.H."/>
            <person name="Lee C.T."/>
            <person name="Nishiyama T."/>
            <person name="Sese J."/>
            <person name="O'Brien M.J."/>
            <person name="Copetti D."/>
            <person name="Mohd Noor M.I."/>
            <person name="Ong R.C."/>
            <person name="Putra M."/>
            <person name="Sireger I.Z."/>
            <person name="Indrioko S."/>
            <person name="Kosugi Y."/>
            <person name="Izuno A."/>
            <person name="Isagi Y."/>
            <person name="Lee S.L."/>
            <person name="Shimizu K.K."/>
        </authorList>
    </citation>
    <scope>NUCLEOTIDE SEQUENCE [LARGE SCALE GENOMIC DNA]</scope>
    <source>
        <strain evidence="2">214</strain>
    </source>
</reference>
<dbReference type="Proteomes" id="UP001054252">
    <property type="component" value="Unassembled WGS sequence"/>
</dbReference>
<name>A0AAV5LJ51_9ROSI</name>
<gene>
    <name evidence="2" type="ORF">SLEP1_g45022</name>
</gene>
<comment type="caution">
    <text evidence="2">The sequence shown here is derived from an EMBL/GenBank/DDBJ whole genome shotgun (WGS) entry which is preliminary data.</text>
</comment>
<sequence>MLERIQSRSYALRKEEKKKKKSNRKEFGDFHLPILASCRTW</sequence>
<dbReference type="AlphaFoldDB" id="A0AAV5LJ51"/>
<accession>A0AAV5LJ51</accession>
<organism evidence="2 3">
    <name type="scientific">Rubroshorea leprosula</name>
    <dbReference type="NCBI Taxonomy" id="152421"/>
    <lineage>
        <taxon>Eukaryota</taxon>
        <taxon>Viridiplantae</taxon>
        <taxon>Streptophyta</taxon>
        <taxon>Embryophyta</taxon>
        <taxon>Tracheophyta</taxon>
        <taxon>Spermatophyta</taxon>
        <taxon>Magnoliopsida</taxon>
        <taxon>eudicotyledons</taxon>
        <taxon>Gunneridae</taxon>
        <taxon>Pentapetalae</taxon>
        <taxon>rosids</taxon>
        <taxon>malvids</taxon>
        <taxon>Malvales</taxon>
        <taxon>Dipterocarpaceae</taxon>
        <taxon>Rubroshorea</taxon>
    </lineage>
</organism>
<keyword evidence="3" id="KW-1185">Reference proteome</keyword>
<evidence type="ECO:0000313" key="3">
    <source>
        <dbReference type="Proteomes" id="UP001054252"/>
    </source>
</evidence>